<protein>
    <submittedName>
        <fullName evidence="1">Uncharacterized protein</fullName>
    </submittedName>
</protein>
<organism evidence="1 2">
    <name type="scientific">Nonomuraea dietziae</name>
    <dbReference type="NCBI Taxonomy" id="65515"/>
    <lineage>
        <taxon>Bacteria</taxon>
        <taxon>Bacillati</taxon>
        <taxon>Actinomycetota</taxon>
        <taxon>Actinomycetes</taxon>
        <taxon>Streptosporangiales</taxon>
        <taxon>Streptosporangiaceae</taxon>
        <taxon>Nonomuraea</taxon>
    </lineage>
</organism>
<dbReference type="EMBL" id="JACIBV010000001">
    <property type="protein sequence ID" value="MBB3729366.1"/>
    <property type="molecule type" value="Genomic_DNA"/>
</dbReference>
<evidence type="ECO:0000313" key="2">
    <source>
        <dbReference type="Proteomes" id="UP000579945"/>
    </source>
</evidence>
<sequence>MVKTRLRALRIDGRTYVWTARIGHTVHSDDCRRFVRLRVWGSGKNGQALQADLVSTYEGGPWGYCATDTSYPTPRDVRTVIERAIQRGWDPLTRGGTFLLRTGDPSSAPELADFVIADPQLP</sequence>
<dbReference type="RefSeq" id="WP_183652557.1">
    <property type="nucleotide sequence ID" value="NZ_BAAAXX010000021.1"/>
</dbReference>
<evidence type="ECO:0000313" key="1">
    <source>
        <dbReference type="EMBL" id="MBB3729366.1"/>
    </source>
</evidence>
<proteinExistence type="predicted"/>
<keyword evidence="2" id="KW-1185">Reference proteome</keyword>
<dbReference type="AlphaFoldDB" id="A0A7W5Y9C3"/>
<gene>
    <name evidence="1" type="ORF">FHR33_005226</name>
</gene>
<comment type="caution">
    <text evidence="1">The sequence shown here is derived from an EMBL/GenBank/DDBJ whole genome shotgun (WGS) entry which is preliminary data.</text>
</comment>
<dbReference type="Proteomes" id="UP000579945">
    <property type="component" value="Unassembled WGS sequence"/>
</dbReference>
<reference evidence="1 2" key="1">
    <citation type="submission" date="2020-08" db="EMBL/GenBank/DDBJ databases">
        <title>Sequencing the genomes of 1000 actinobacteria strains.</title>
        <authorList>
            <person name="Klenk H.-P."/>
        </authorList>
    </citation>
    <scope>NUCLEOTIDE SEQUENCE [LARGE SCALE GENOMIC DNA]</scope>
    <source>
        <strain evidence="1 2">DSM 44320</strain>
    </source>
</reference>
<name>A0A7W5Y9C3_9ACTN</name>
<dbReference type="GeneID" id="95391555"/>
<accession>A0A7W5Y9C3</accession>